<gene>
    <name evidence="5" type="ordered locus">RD1_3722</name>
</gene>
<dbReference type="Gene3D" id="1.10.260.40">
    <property type="entry name" value="lambda repressor-like DNA-binding domains"/>
    <property type="match status" value="1"/>
</dbReference>
<keyword evidence="6" id="KW-1185">Reference proteome</keyword>
<dbReference type="GO" id="GO:0000976">
    <property type="term" value="F:transcription cis-regulatory region binding"/>
    <property type="evidence" value="ECO:0007669"/>
    <property type="project" value="TreeGrafter"/>
</dbReference>
<dbReference type="SUPFAM" id="SSF47413">
    <property type="entry name" value="lambda repressor-like DNA-binding domains"/>
    <property type="match status" value="1"/>
</dbReference>
<dbReference type="SUPFAM" id="SSF53822">
    <property type="entry name" value="Periplasmic binding protein-like I"/>
    <property type="match status" value="1"/>
</dbReference>
<dbReference type="eggNOG" id="COG1609">
    <property type="taxonomic scope" value="Bacteria"/>
</dbReference>
<evidence type="ECO:0000256" key="1">
    <source>
        <dbReference type="ARBA" id="ARBA00023015"/>
    </source>
</evidence>
<dbReference type="PANTHER" id="PTHR30146:SF33">
    <property type="entry name" value="TRANSCRIPTIONAL REGULATOR"/>
    <property type="match status" value="1"/>
</dbReference>
<protein>
    <submittedName>
        <fullName evidence="5">Transcriptional regulator, LacI family, putative</fullName>
    </submittedName>
</protein>
<dbReference type="Pfam" id="PF13377">
    <property type="entry name" value="Peripla_BP_3"/>
    <property type="match status" value="1"/>
</dbReference>
<dbReference type="CDD" id="cd01575">
    <property type="entry name" value="PBP1_GntR"/>
    <property type="match status" value="1"/>
</dbReference>
<sequence>MPKSSKPRSPVTMRDVARAAGVSRMTVSRALRENSPISSETRERILQLVRDMNYVPDQMAGSLTTKRSGFVAVLVPSLNNLHFAETVQALTEELEKIGQQILLGYTDYSVEREEKLVESMMRRRPEAIVLSYDGHSDRTIQLLGEANVPVIELWERPDNPIGHTIGFSNCEAAAEMTHGLIQRGYRNIAFLGEADDAWTRGAARRRGFSQAMQAAGLSAHRILQLGKPPLSIQDGAVATPELLRRYPDVDCIFCVSDVPAFGVLSALTGLNKSVPDDIGVAGFGNFEVSRFSNPSITTVIVDPKRIGQATGTLLSDLFSEAYAANAAPRTVAVKAELSFRGSTKSG</sequence>
<feature type="domain" description="HTH lacI-type" evidence="4">
    <location>
        <begin position="11"/>
        <end position="65"/>
    </location>
</feature>
<name>Q161Z9_ROSDO</name>
<keyword evidence="1" id="KW-0805">Transcription regulation</keyword>
<dbReference type="KEGG" id="rde:RD1_3722"/>
<keyword evidence="2" id="KW-0238">DNA-binding</keyword>
<dbReference type="PROSITE" id="PS00356">
    <property type="entry name" value="HTH_LACI_1"/>
    <property type="match status" value="1"/>
</dbReference>
<dbReference type="PROSITE" id="PS50932">
    <property type="entry name" value="HTH_LACI_2"/>
    <property type="match status" value="1"/>
</dbReference>
<dbReference type="GO" id="GO:0003700">
    <property type="term" value="F:DNA-binding transcription factor activity"/>
    <property type="evidence" value="ECO:0007669"/>
    <property type="project" value="TreeGrafter"/>
</dbReference>
<dbReference type="Proteomes" id="UP000007029">
    <property type="component" value="Chromosome"/>
</dbReference>
<dbReference type="SMART" id="SM00354">
    <property type="entry name" value="HTH_LACI"/>
    <property type="match status" value="1"/>
</dbReference>
<organism evidence="5 6">
    <name type="scientific">Roseobacter denitrificans (strain ATCC 33942 / OCh 114)</name>
    <name type="common">Erythrobacter sp. (strain OCh 114)</name>
    <name type="synonym">Roseobacter denitrificans</name>
    <dbReference type="NCBI Taxonomy" id="375451"/>
    <lineage>
        <taxon>Bacteria</taxon>
        <taxon>Pseudomonadati</taxon>
        <taxon>Pseudomonadota</taxon>
        <taxon>Alphaproteobacteria</taxon>
        <taxon>Rhodobacterales</taxon>
        <taxon>Roseobacteraceae</taxon>
        <taxon>Roseobacter</taxon>
    </lineage>
</organism>
<evidence type="ECO:0000313" key="6">
    <source>
        <dbReference type="Proteomes" id="UP000007029"/>
    </source>
</evidence>
<dbReference type="HOGENOM" id="CLU_037628_6_3_5"/>
<accession>Q161Z9</accession>
<dbReference type="Gene3D" id="3.40.50.2300">
    <property type="match status" value="2"/>
</dbReference>
<keyword evidence="3" id="KW-0804">Transcription</keyword>
<evidence type="ECO:0000259" key="4">
    <source>
        <dbReference type="PROSITE" id="PS50932"/>
    </source>
</evidence>
<dbReference type="STRING" id="375451.RD1_3722"/>
<dbReference type="PANTHER" id="PTHR30146">
    <property type="entry name" value="LACI-RELATED TRANSCRIPTIONAL REPRESSOR"/>
    <property type="match status" value="1"/>
</dbReference>
<evidence type="ECO:0000256" key="2">
    <source>
        <dbReference type="ARBA" id="ARBA00023125"/>
    </source>
</evidence>
<evidence type="ECO:0000256" key="3">
    <source>
        <dbReference type="ARBA" id="ARBA00023163"/>
    </source>
</evidence>
<dbReference type="Pfam" id="PF00356">
    <property type="entry name" value="LacI"/>
    <property type="match status" value="1"/>
</dbReference>
<proteinExistence type="predicted"/>
<evidence type="ECO:0000313" key="5">
    <source>
        <dbReference type="EMBL" id="ABG33194.1"/>
    </source>
</evidence>
<dbReference type="AlphaFoldDB" id="Q161Z9"/>
<dbReference type="CDD" id="cd01392">
    <property type="entry name" value="HTH_LacI"/>
    <property type="match status" value="1"/>
</dbReference>
<dbReference type="InterPro" id="IPR028082">
    <property type="entry name" value="Peripla_BP_I"/>
</dbReference>
<reference evidence="5 6" key="1">
    <citation type="journal article" date="2007" name="J. Bacteriol.">
        <title>The complete genome sequence of Roseobacter denitrificans reveals a mixotrophic rather than photosynthetic metabolism.</title>
        <authorList>
            <person name="Swingley W.D."/>
            <person name="Sadekar S."/>
            <person name="Mastrian S.D."/>
            <person name="Matthies H.J."/>
            <person name="Hao J."/>
            <person name="Ramos H."/>
            <person name="Acharya C.R."/>
            <person name="Conrad A.L."/>
            <person name="Taylor H.L."/>
            <person name="Dejesa L.C."/>
            <person name="Shah M.K."/>
            <person name="O'huallachain M.E."/>
            <person name="Lince M.T."/>
            <person name="Blankenship R.E."/>
            <person name="Beatty J.T."/>
            <person name="Touchman J.W."/>
        </authorList>
    </citation>
    <scope>NUCLEOTIDE SEQUENCE [LARGE SCALE GENOMIC DNA]</scope>
    <source>
        <strain evidence="6">ATCC 33942 / OCh 114</strain>
    </source>
</reference>
<dbReference type="InterPro" id="IPR046335">
    <property type="entry name" value="LacI/GalR-like_sensor"/>
</dbReference>
<dbReference type="InterPro" id="IPR010982">
    <property type="entry name" value="Lambda_DNA-bd_dom_sf"/>
</dbReference>
<dbReference type="EMBL" id="CP000362">
    <property type="protein sequence ID" value="ABG33194.1"/>
    <property type="molecule type" value="Genomic_DNA"/>
</dbReference>
<dbReference type="InterPro" id="IPR000843">
    <property type="entry name" value="HTH_LacI"/>
</dbReference>